<sequence length="293" mass="34403">MEDHRKNENEAIKNGDYLTAWSEYTLGIAKNPKDTVLWCNRALYCLKAGHPELAQRAQNLLKNCQEASQQILLCKAKYRYAEGLAAIRDYEEAINTQKFFTFRGSYPWDSRPSKRTSPDTLKKLQEHLEFLTTSQQTLEKLSKIMKFQFRSQNKDNTILRVVEVKFDDSSVNLNTPIFQEEHFLRAHDYQKQRCNYCLVELEGKEQHPCENPQYLTTNSIQNVRSNRIYDPFVTGNAVKPWISKYYYTERDIKKGEQLFIEYIEGSISKAERQVRLLGGYGFICKCNKCQRED</sequence>
<dbReference type="EMBL" id="CAMKVN010007749">
    <property type="protein sequence ID" value="CAI2191809.1"/>
    <property type="molecule type" value="Genomic_DNA"/>
</dbReference>
<reference evidence="1" key="1">
    <citation type="submission" date="2022-08" db="EMBL/GenBank/DDBJ databases">
        <authorList>
            <person name="Kallberg Y."/>
            <person name="Tangrot J."/>
            <person name="Rosling A."/>
        </authorList>
    </citation>
    <scope>NUCLEOTIDE SEQUENCE</scope>
    <source>
        <strain evidence="1">Wild A</strain>
    </source>
</reference>
<dbReference type="InterPro" id="IPR011990">
    <property type="entry name" value="TPR-like_helical_dom_sf"/>
</dbReference>
<evidence type="ECO:0000313" key="1">
    <source>
        <dbReference type="EMBL" id="CAI2191809.1"/>
    </source>
</evidence>
<dbReference type="Proteomes" id="UP001153678">
    <property type="component" value="Unassembled WGS sequence"/>
</dbReference>
<accession>A0A9W4WWG4</accession>
<dbReference type="Gene3D" id="2.170.270.10">
    <property type="entry name" value="SET domain"/>
    <property type="match status" value="1"/>
</dbReference>
<organism evidence="1 2">
    <name type="scientific">Funneliformis geosporum</name>
    <dbReference type="NCBI Taxonomy" id="1117311"/>
    <lineage>
        <taxon>Eukaryota</taxon>
        <taxon>Fungi</taxon>
        <taxon>Fungi incertae sedis</taxon>
        <taxon>Mucoromycota</taxon>
        <taxon>Glomeromycotina</taxon>
        <taxon>Glomeromycetes</taxon>
        <taxon>Glomerales</taxon>
        <taxon>Glomeraceae</taxon>
        <taxon>Funneliformis</taxon>
    </lineage>
</organism>
<dbReference type="Gene3D" id="1.25.40.10">
    <property type="entry name" value="Tetratricopeptide repeat domain"/>
    <property type="match status" value="1"/>
</dbReference>
<dbReference type="SUPFAM" id="SSF82199">
    <property type="entry name" value="SET domain"/>
    <property type="match status" value="1"/>
</dbReference>
<dbReference type="AlphaFoldDB" id="A0A9W4WWG4"/>
<protein>
    <submittedName>
        <fullName evidence="1">629_t:CDS:1</fullName>
    </submittedName>
</protein>
<dbReference type="SUPFAM" id="SSF48452">
    <property type="entry name" value="TPR-like"/>
    <property type="match status" value="1"/>
</dbReference>
<proteinExistence type="predicted"/>
<evidence type="ECO:0000313" key="2">
    <source>
        <dbReference type="Proteomes" id="UP001153678"/>
    </source>
</evidence>
<comment type="caution">
    <text evidence="1">The sequence shown here is derived from an EMBL/GenBank/DDBJ whole genome shotgun (WGS) entry which is preliminary data.</text>
</comment>
<gene>
    <name evidence="1" type="ORF">FWILDA_LOCUS15258</name>
</gene>
<keyword evidence="2" id="KW-1185">Reference proteome</keyword>
<dbReference type="OrthoDB" id="438641at2759"/>
<name>A0A9W4WWG4_9GLOM</name>
<dbReference type="InterPro" id="IPR046341">
    <property type="entry name" value="SET_dom_sf"/>
</dbReference>